<dbReference type="Gene3D" id="3.40.50.1820">
    <property type="entry name" value="alpha/beta hydrolase"/>
    <property type="match status" value="1"/>
</dbReference>
<dbReference type="RefSeq" id="WP_087173225.1">
    <property type="nucleotide sequence ID" value="NZ_JADCKL010000001.1"/>
</dbReference>
<dbReference type="InterPro" id="IPR050300">
    <property type="entry name" value="GDXG_lipolytic_enzyme"/>
</dbReference>
<dbReference type="SUPFAM" id="SSF53474">
    <property type="entry name" value="alpha/beta-Hydrolases"/>
    <property type="match status" value="1"/>
</dbReference>
<protein>
    <submittedName>
        <fullName evidence="3">Alpha/beta hydrolase</fullName>
    </submittedName>
</protein>
<dbReference type="GO" id="GO:0016787">
    <property type="term" value="F:hydrolase activity"/>
    <property type="evidence" value="ECO:0007669"/>
    <property type="project" value="UniProtKB-KW"/>
</dbReference>
<dbReference type="EMBL" id="JADCKL010000001">
    <property type="protein sequence ID" value="MBE5062175.1"/>
    <property type="molecule type" value="Genomic_DNA"/>
</dbReference>
<organism evidence="3 4">
    <name type="scientific">Claveliimonas monacensis</name>
    <dbReference type="NCBI Taxonomy" id="2779351"/>
    <lineage>
        <taxon>Bacteria</taxon>
        <taxon>Bacillati</taxon>
        <taxon>Bacillota</taxon>
        <taxon>Clostridia</taxon>
        <taxon>Lachnospirales</taxon>
        <taxon>Lachnospiraceae</taxon>
        <taxon>Claveliimonas</taxon>
    </lineage>
</organism>
<dbReference type="Pfam" id="PF20434">
    <property type="entry name" value="BD-FAE"/>
    <property type="match status" value="1"/>
</dbReference>
<accession>A0ABR9RHY1</accession>
<dbReference type="InterPro" id="IPR029058">
    <property type="entry name" value="AB_hydrolase_fold"/>
</dbReference>
<comment type="caution">
    <text evidence="3">The sequence shown here is derived from an EMBL/GenBank/DDBJ whole genome shotgun (WGS) entry which is preliminary data.</text>
</comment>
<keyword evidence="4" id="KW-1185">Reference proteome</keyword>
<proteinExistence type="predicted"/>
<dbReference type="Proteomes" id="UP000758652">
    <property type="component" value="Unassembled WGS sequence"/>
</dbReference>
<dbReference type="InterPro" id="IPR049492">
    <property type="entry name" value="BD-FAE-like_dom"/>
</dbReference>
<reference evidence="3 4" key="1">
    <citation type="submission" date="2020-10" db="EMBL/GenBank/DDBJ databases">
        <title>ChiBAC.</title>
        <authorList>
            <person name="Zenner C."/>
            <person name="Hitch T.C.A."/>
            <person name="Clavel T."/>
        </authorList>
    </citation>
    <scope>NUCLEOTIDE SEQUENCE [LARGE SCALE GENOMIC DNA]</scope>
    <source>
        <strain evidence="3 4">DSM 108991</strain>
    </source>
</reference>
<dbReference type="PANTHER" id="PTHR48081">
    <property type="entry name" value="AB HYDROLASE SUPERFAMILY PROTEIN C4A8.06C"/>
    <property type="match status" value="1"/>
</dbReference>
<evidence type="ECO:0000313" key="4">
    <source>
        <dbReference type="Proteomes" id="UP000758652"/>
    </source>
</evidence>
<name>A0ABR9RHY1_9FIRM</name>
<keyword evidence="1 3" id="KW-0378">Hydrolase</keyword>
<feature type="domain" description="BD-FAE-like" evidence="2">
    <location>
        <begin position="35"/>
        <end position="218"/>
    </location>
</feature>
<gene>
    <name evidence="3" type="ORF">INF30_02665</name>
</gene>
<evidence type="ECO:0000256" key="1">
    <source>
        <dbReference type="ARBA" id="ARBA00022801"/>
    </source>
</evidence>
<dbReference type="PANTHER" id="PTHR48081:SF6">
    <property type="entry name" value="PEPTIDASE S9 PROLYL OLIGOPEPTIDASE CATALYTIC DOMAIN-CONTAINING PROTEIN"/>
    <property type="match status" value="1"/>
</dbReference>
<evidence type="ECO:0000313" key="3">
    <source>
        <dbReference type="EMBL" id="MBE5062175.1"/>
    </source>
</evidence>
<sequence>MILETVKLQEEGSLPDAHVVFYILDTPGEKLWIQKRPFVILCPGGGYERTSFREGEPIAMYFLGKGYHVAILRYSTAPAVFPAALLELGRTMALIHENGEKWKADTDQIFVQGCSAGGHLAGTLGTMWQEPFLAQKLHVKAEDLRPAGLLLCYPVISSKEGVAHEGSFRALLGDRYEAEKEKLSLEDRVGEETPPCFLWHTFADATVPVENSLLMAGALHRCHVKTELHIFQEGVHGLGAADELSRRADGSGVQRECQCWTDLAYRWMEHIRHQDEK</sequence>
<evidence type="ECO:0000259" key="2">
    <source>
        <dbReference type="Pfam" id="PF20434"/>
    </source>
</evidence>